<proteinExistence type="predicted"/>
<evidence type="ECO:0000313" key="1">
    <source>
        <dbReference type="EMBL" id="KAK1595510.1"/>
    </source>
</evidence>
<organism evidence="1 2">
    <name type="scientific">Colletotrichum navitas</name>
    <dbReference type="NCBI Taxonomy" id="681940"/>
    <lineage>
        <taxon>Eukaryota</taxon>
        <taxon>Fungi</taxon>
        <taxon>Dikarya</taxon>
        <taxon>Ascomycota</taxon>
        <taxon>Pezizomycotina</taxon>
        <taxon>Sordariomycetes</taxon>
        <taxon>Hypocreomycetidae</taxon>
        <taxon>Glomerellales</taxon>
        <taxon>Glomerellaceae</taxon>
        <taxon>Colletotrichum</taxon>
        <taxon>Colletotrichum graminicola species complex</taxon>
    </lineage>
</organism>
<dbReference type="GeneID" id="85434857"/>
<dbReference type="RefSeq" id="XP_060416522.1">
    <property type="nucleotide sequence ID" value="XM_060550617.1"/>
</dbReference>
<protein>
    <submittedName>
        <fullName evidence="1">Uncharacterized protein</fullName>
    </submittedName>
</protein>
<sequence>MWRASWGGLMMVEWCRSGCDTSVNAVVTHMCLKRSLRLHAPARLPGLSEPIGSPADALCYRDAAPVTRCYMRGCSDEHTHDGPRCAT</sequence>
<dbReference type="AlphaFoldDB" id="A0AAD8Q4K7"/>
<keyword evidence="2" id="KW-1185">Reference proteome</keyword>
<accession>A0AAD8Q4K7</accession>
<comment type="caution">
    <text evidence="1">The sequence shown here is derived from an EMBL/GenBank/DDBJ whole genome shotgun (WGS) entry which is preliminary data.</text>
</comment>
<gene>
    <name evidence="1" type="ORF">LY79DRAFT_100584</name>
</gene>
<name>A0AAD8Q4K7_9PEZI</name>
<dbReference type="EMBL" id="JAHLJV010000015">
    <property type="protein sequence ID" value="KAK1595510.1"/>
    <property type="molecule type" value="Genomic_DNA"/>
</dbReference>
<dbReference type="Proteomes" id="UP001230504">
    <property type="component" value="Unassembled WGS sequence"/>
</dbReference>
<evidence type="ECO:0000313" key="2">
    <source>
        <dbReference type="Proteomes" id="UP001230504"/>
    </source>
</evidence>
<reference evidence="1" key="1">
    <citation type="submission" date="2021-06" db="EMBL/GenBank/DDBJ databases">
        <title>Comparative genomics, transcriptomics and evolutionary studies reveal genomic signatures of adaptation to plant cell wall in hemibiotrophic fungi.</title>
        <authorList>
            <consortium name="DOE Joint Genome Institute"/>
            <person name="Baroncelli R."/>
            <person name="Diaz J.F."/>
            <person name="Benocci T."/>
            <person name="Peng M."/>
            <person name="Battaglia E."/>
            <person name="Haridas S."/>
            <person name="Andreopoulos W."/>
            <person name="Labutti K."/>
            <person name="Pangilinan J."/>
            <person name="Floch G.L."/>
            <person name="Makela M.R."/>
            <person name="Henrissat B."/>
            <person name="Grigoriev I.V."/>
            <person name="Crouch J.A."/>
            <person name="De Vries R.P."/>
            <person name="Sukno S.A."/>
            <person name="Thon M.R."/>
        </authorList>
    </citation>
    <scope>NUCLEOTIDE SEQUENCE</scope>
    <source>
        <strain evidence="1">CBS 125086</strain>
    </source>
</reference>